<evidence type="ECO:0000313" key="2">
    <source>
        <dbReference type="EMBL" id="KYQ96713.1"/>
    </source>
</evidence>
<feature type="coiled-coil region" evidence="1">
    <location>
        <begin position="67"/>
        <end position="94"/>
    </location>
</feature>
<dbReference type="EMBL" id="LODT01000021">
    <property type="protein sequence ID" value="KYQ96713.1"/>
    <property type="molecule type" value="Genomic_DNA"/>
</dbReference>
<comment type="caution">
    <text evidence="2">The sequence shown here is derived from an EMBL/GenBank/DDBJ whole genome shotgun (WGS) entry which is preliminary data.</text>
</comment>
<keyword evidence="1" id="KW-0175">Coiled coil</keyword>
<dbReference type="InParanoid" id="A0A151ZRT6"/>
<proteinExistence type="predicted"/>
<protein>
    <submittedName>
        <fullName evidence="2">Uncharacterized protein</fullName>
    </submittedName>
</protein>
<name>A0A151ZRT6_TIELA</name>
<accession>A0A151ZRT6</accession>
<keyword evidence="3" id="KW-1185">Reference proteome</keyword>
<evidence type="ECO:0000313" key="3">
    <source>
        <dbReference type="Proteomes" id="UP000076078"/>
    </source>
</evidence>
<dbReference type="Proteomes" id="UP000076078">
    <property type="component" value="Unassembled WGS sequence"/>
</dbReference>
<sequence>MEPIISPSDSIRFWDSNKFNLCSKTAITTSSPKNGDSIVTISNSTNNKLCFGNTRSSKNENELKRELDLKTMEVVKKNEEIEQLKHQVIKLSEQYSQELSICCNYSNNLSTLQKDFINLKYQYDSKEEQYKKQIQDLQKKIYSNDSFQIDKE</sequence>
<dbReference type="STRING" id="361077.A0A151ZRT6"/>
<evidence type="ECO:0000256" key="1">
    <source>
        <dbReference type="SAM" id="Coils"/>
    </source>
</evidence>
<organism evidence="2 3">
    <name type="scientific">Tieghemostelium lacteum</name>
    <name type="common">Slime mold</name>
    <name type="synonym">Dictyostelium lacteum</name>
    <dbReference type="NCBI Taxonomy" id="361077"/>
    <lineage>
        <taxon>Eukaryota</taxon>
        <taxon>Amoebozoa</taxon>
        <taxon>Evosea</taxon>
        <taxon>Eumycetozoa</taxon>
        <taxon>Dictyostelia</taxon>
        <taxon>Dictyosteliales</taxon>
        <taxon>Raperosteliaceae</taxon>
        <taxon>Tieghemostelium</taxon>
    </lineage>
</organism>
<dbReference type="OrthoDB" id="20272at2759"/>
<gene>
    <name evidence="2" type="ORF">DLAC_04006</name>
</gene>
<dbReference type="AlphaFoldDB" id="A0A151ZRT6"/>
<reference evidence="2 3" key="1">
    <citation type="submission" date="2015-12" db="EMBL/GenBank/DDBJ databases">
        <title>Dictyostelia acquired genes for synthesis and detection of signals that induce cell-type specialization by lateral gene transfer from prokaryotes.</title>
        <authorList>
            <person name="Gloeckner G."/>
            <person name="Schaap P."/>
        </authorList>
    </citation>
    <scope>NUCLEOTIDE SEQUENCE [LARGE SCALE GENOMIC DNA]</scope>
    <source>
        <strain evidence="2 3">TK</strain>
    </source>
</reference>